<keyword evidence="2" id="KW-1185">Reference proteome</keyword>
<evidence type="ECO:0000313" key="2">
    <source>
        <dbReference type="Proteomes" id="UP000182334"/>
    </source>
</evidence>
<sequence length="260" mass="30235">MGVTFAPQFPNFPTTHFSMSSGITQPPNYQAFYRVLSNPKSIRLLQVSRDTGCMKYAINYEQYLIMHRTWKLCIREDLSFSFNNKDFKILLTATASPNEMADLIVREVTKPVNYPDHQMGMKTCRYENQSKLGRLTEFFLIPDNICDESLHVRIDTWVDRRTLMKFANVKIESFNIEYHYRQQYGCRVDISESTCKVLYSPIHGPLLGGNLDEPTVRSQVMRNDQLEWLQKLIHKTAIYFQDGKNNIGFAPYSADSIVGW</sequence>
<organism evidence="1 2">
    <name type="scientific">Sungouiella intermedia</name>
    <dbReference type="NCBI Taxonomy" id="45354"/>
    <lineage>
        <taxon>Eukaryota</taxon>
        <taxon>Fungi</taxon>
        <taxon>Dikarya</taxon>
        <taxon>Ascomycota</taxon>
        <taxon>Saccharomycotina</taxon>
        <taxon>Pichiomycetes</taxon>
        <taxon>Metschnikowiaceae</taxon>
        <taxon>Sungouiella</taxon>
    </lineage>
</organism>
<dbReference type="AlphaFoldDB" id="A0A1L0BRE9"/>
<evidence type="ECO:0000313" key="1">
    <source>
        <dbReference type="EMBL" id="SGZ53929.1"/>
    </source>
</evidence>
<dbReference type="EMBL" id="LT635759">
    <property type="protein sequence ID" value="SGZ53929.1"/>
    <property type="molecule type" value="Genomic_DNA"/>
</dbReference>
<proteinExistence type="predicted"/>
<gene>
    <name evidence="1" type="ORF">SAMEA4029010_CIC11G00000002074</name>
</gene>
<reference evidence="1 2" key="1">
    <citation type="submission" date="2016-10" db="EMBL/GenBank/DDBJ databases">
        <authorList>
            <person name="de Groot N.N."/>
        </authorList>
    </citation>
    <scope>NUCLEOTIDE SEQUENCE [LARGE SCALE GENOMIC DNA]</scope>
    <source>
        <strain evidence="1 2">CBS 141442</strain>
    </source>
</reference>
<protein>
    <submittedName>
        <fullName evidence="1">CIC11C00000002074</fullName>
    </submittedName>
</protein>
<name>A0A1L0BRE9_9ASCO</name>
<dbReference type="Proteomes" id="UP000182334">
    <property type="component" value="Chromosome IV"/>
</dbReference>
<accession>A0A1L0BRE9</accession>